<dbReference type="AlphaFoldDB" id="A0A5B9PDJ8"/>
<name>A0A5B9PDJ8_9BACT</name>
<gene>
    <name evidence="1" type="ORF">MFFC18_46900</name>
</gene>
<reference evidence="1 2" key="1">
    <citation type="submission" date="2019-08" db="EMBL/GenBank/DDBJ databases">
        <title>Deep-cultivation of Planctomycetes and their phenomic and genomic characterization uncovers novel biology.</title>
        <authorList>
            <person name="Wiegand S."/>
            <person name="Jogler M."/>
            <person name="Boedeker C."/>
            <person name="Pinto D."/>
            <person name="Vollmers J."/>
            <person name="Rivas-Marin E."/>
            <person name="Kohn T."/>
            <person name="Peeters S.H."/>
            <person name="Heuer A."/>
            <person name="Rast P."/>
            <person name="Oberbeckmann S."/>
            <person name="Bunk B."/>
            <person name="Jeske O."/>
            <person name="Meyerdierks A."/>
            <person name="Storesund J.E."/>
            <person name="Kallscheuer N."/>
            <person name="Luecker S."/>
            <person name="Lage O.M."/>
            <person name="Pohl T."/>
            <person name="Merkel B.J."/>
            <person name="Hornburger P."/>
            <person name="Mueller R.-W."/>
            <person name="Bruemmer F."/>
            <person name="Labrenz M."/>
            <person name="Spormann A.M."/>
            <person name="Op den Camp H."/>
            <person name="Overmann J."/>
            <person name="Amann R."/>
            <person name="Jetten M.S.M."/>
            <person name="Mascher T."/>
            <person name="Medema M.H."/>
            <person name="Devos D.P."/>
            <person name="Kaster A.-K."/>
            <person name="Ovreas L."/>
            <person name="Rohde M."/>
            <person name="Galperin M.Y."/>
            <person name="Jogler C."/>
        </authorList>
    </citation>
    <scope>NUCLEOTIDE SEQUENCE [LARGE SCALE GENOMIC DNA]</scope>
    <source>
        <strain evidence="1 2">FC18</strain>
    </source>
</reference>
<proteinExistence type="predicted"/>
<accession>A0A5B9PDJ8</accession>
<dbReference type="Proteomes" id="UP000322214">
    <property type="component" value="Chromosome"/>
</dbReference>
<organism evidence="1 2">
    <name type="scientific">Mariniblastus fucicola</name>
    <dbReference type="NCBI Taxonomy" id="980251"/>
    <lineage>
        <taxon>Bacteria</taxon>
        <taxon>Pseudomonadati</taxon>
        <taxon>Planctomycetota</taxon>
        <taxon>Planctomycetia</taxon>
        <taxon>Pirellulales</taxon>
        <taxon>Pirellulaceae</taxon>
        <taxon>Mariniblastus</taxon>
    </lineage>
</organism>
<keyword evidence="2" id="KW-1185">Reference proteome</keyword>
<protein>
    <submittedName>
        <fullName evidence="1">Uncharacterized protein</fullName>
    </submittedName>
</protein>
<sequence>MRYQLICSGEVAADKMILGQQMNCCQFSVLPSSGKLN</sequence>
<dbReference type="EMBL" id="CP042912">
    <property type="protein sequence ID" value="QEG24767.1"/>
    <property type="molecule type" value="Genomic_DNA"/>
</dbReference>
<evidence type="ECO:0000313" key="2">
    <source>
        <dbReference type="Proteomes" id="UP000322214"/>
    </source>
</evidence>
<dbReference type="STRING" id="980251.GCA_001642875_00879"/>
<dbReference type="KEGG" id="mff:MFFC18_46900"/>
<evidence type="ECO:0000313" key="1">
    <source>
        <dbReference type="EMBL" id="QEG24767.1"/>
    </source>
</evidence>